<keyword evidence="4" id="KW-0805">Transcription regulation</keyword>
<feature type="compositionally biased region" description="Low complexity" evidence="8">
    <location>
        <begin position="1"/>
        <end position="14"/>
    </location>
</feature>
<dbReference type="AlphaFoldDB" id="A0A445HP87"/>
<dbReference type="PANTHER" id="PTHR31165">
    <property type="entry name" value="PROTEIN G1-LIKE2"/>
    <property type="match status" value="1"/>
</dbReference>
<reference evidence="10 11" key="1">
    <citation type="submission" date="2018-09" db="EMBL/GenBank/DDBJ databases">
        <title>A high-quality reference genome of wild soybean provides a powerful tool to mine soybean genomes.</title>
        <authorList>
            <person name="Xie M."/>
            <person name="Chung C.Y.L."/>
            <person name="Li M.-W."/>
            <person name="Wong F.-L."/>
            <person name="Chan T.-F."/>
            <person name="Lam H.-M."/>
        </authorList>
    </citation>
    <scope>NUCLEOTIDE SEQUENCE [LARGE SCALE GENOMIC DNA]</scope>
    <source>
        <strain evidence="11">cv. W05</strain>
        <tissue evidence="10">Hypocotyl of etiolated seedlings</tissue>
    </source>
</reference>
<dbReference type="GO" id="GO:0003677">
    <property type="term" value="F:DNA binding"/>
    <property type="evidence" value="ECO:0007669"/>
    <property type="project" value="UniProtKB-KW"/>
</dbReference>
<dbReference type="Proteomes" id="UP000289340">
    <property type="component" value="Chromosome 12"/>
</dbReference>
<accession>A0A445HP87</accession>
<comment type="similarity">
    <text evidence="2">Belongs to the plant homeotic and developmental regulators ALOG protein family.</text>
</comment>
<keyword evidence="11" id="KW-1185">Reference proteome</keyword>
<evidence type="ECO:0000313" key="10">
    <source>
        <dbReference type="EMBL" id="RZB75598.1"/>
    </source>
</evidence>
<dbReference type="PROSITE" id="PS51697">
    <property type="entry name" value="ALOG"/>
    <property type="match status" value="1"/>
</dbReference>
<organism evidence="10 11">
    <name type="scientific">Glycine soja</name>
    <name type="common">Wild soybean</name>
    <dbReference type="NCBI Taxonomy" id="3848"/>
    <lineage>
        <taxon>Eukaryota</taxon>
        <taxon>Viridiplantae</taxon>
        <taxon>Streptophyta</taxon>
        <taxon>Embryophyta</taxon>
        <taxon>Tracheophyta</taxon>
        <taxon>Spermatophyta</taxon>
        <taxon>Magnoliopsida</taxon>
        <taxon>eudicotyledons</taxon>
        <taxon>Gunneridae</taxon>
        <taxon>Pentapetalae</taxon>
        <taxon>rosids</taxon>
        <taxon>fabids</taxon>
        <taxon>Fabales</taxon>
        <taxon>Fabaceae</taxon>
        <taxon>Papilionoideae</taxon>
        <taxon>50 kb inversion clade</taxon>
        <taxon>NPAAA clade</taxon>
        <taxon>indigoferoid/millettioid clade</taxon>
        <taxon>Phaseoleae</taxon>
        <taxon>Glycine</taxon>
        <taxon>Glycine subgen. Soja</taxon>
    </lineage>
</organism>
<dbReference type="Pfam" id="PF04852">
    <property type="entry name" value="ALOG_dom"/>
    <property type="match status" value="1"/>
</dbReference>
<dbReference type="GO" id="GO:0009299">
    <property type="term" value="P:mRNA transcription"/>
    <property type="evidence" value="ECO:0007669"/>
    <property type="project" value="TreeGrafter"/>
</dbReference>
<dbReference type="GO" id="GO:0009416">
    <property type="term" value="P:response to light stimulus"/>
    <property type="evidence" value="ECO:0007669"/>
    <property type="project" value="TreeGrafter"/>
</dbReference>
<dbReference type="PANTHER" id="PTHR31165:SF10">
    <property type="entry name" value="PROTEIN LIGHT-DEPENDENT SHORT HYPOCOTYLS 10"/>
    <property type="match status" value="1"/>
</dbReference>
<evidence type="ECO:0000256" key="8">
    <source>
        <dbReference type="SAM" id="MobiDB-lite"/>
    </source>
</evidence>
<keyword evidence="5" id="KW-0238">DNA-binding</keyword>
<dbReference type="InterPro" id="IPR006936">
    <property type="entry name" value="ALOG_dom"/>
</dbReference>
<dbReference type="GO" id="GO:0005634">
    <property type="term" value="C:nucleus"/>
    <property type="evidence" value="ECO:0007669"/>
    <property type="project" value="UniProtKB-SubCell"/>
</dbReference>
<dbReference type="InterPro" id="IPR040222">
    <property type="entry name" value="ALOG"/>
</dbReference>
<evidence type="ECO:0000256" key="2">
    <source>
        <dbReference type="ARBA" id="ARBA00010308"/>
    </source>
</evidence>
<evidence type="ECO:0000256" key="4">
    <source>
        <dbReference type="ARBA" id="ARBA00023015"/>
    </source>
</evidence>
<dbReference type="EMBL" id="QZWG01000012">
    <property type="protein sequence ID" value="RZB75598.1"/>
    <property type="molecule type" value="Genomic_DNA"/>
</dbReference>
<evidence type="ECO:0000256" key="7">
    <source>
        <dbReference type="ARBA" id="ARBA00023242"/>
    </source>
</evidence>
<protein>
    <submittedName>
        <fullName evidence="10">Protein LIGHT-DEPENDENT SHORT HYPOCOTYLS 10</fullName>
    </submittedName>
</protein>
<evidence type="ECO:0000256" key="6">
    <source>
        <dbReference type="ARBA" id="ARBA00023163"/>
    </source>
</evidence>
<keyword evidence="7" id="KW-0539">Nucleus</keyword>
<gene>
    <name evidence="10" type="ORF">D0Y65_034186</name>
</gene>
<name>A0A445HP87_GLYSO</name>
<evidence type="ECO:0000256" key="5">
    <source>
        <dbReference type="ARBA" id="ARBA00023125"/>
    </source>
</evidence>
<evidence type="ECO:0000313" key="11">
    <source>
        <dbReference type="Proteomes" id="UP000289340"/>
    </source>
</evidence>
<evidence type="ECO:0000259" key="9">
    <source>
        <dbReference type="PROSITE" id="PS51697"/>
    </source>
</evidence>
<feature type="domain" description="ALOG" evidence="9">
    <location>
        <begin position="32"/>
        <end position="159"/>
    </location>
</feature>
<keyword evidence="3" id="KW-0217">Developmental protein</keyword>
<comment type="caution">
    <text evidence="10">The sequence shown here is derived from an EMBL/GenBank/DDBJ whole genome shotgun (WGS) entry which is preliminary data.</text>
</comment>
<feature type="region of interest" description="Disordered" evidence="8">
    <location>
        <begin position="1"/>
        <end position="21"/>
    </location>
</feature>
<sequence>MSSSGSHGTEGSSSNIPIEYQQQQQSPVTLSRYESQKRRDWNTFGQYLKNQRPPVPLSQCNCNHVLDFLRYLDQFGKTKVHLQGCMFYGQPEPPAPCACPLRQAWGSLDALIGRLRAAYEENGGSPETNPFASGSIRVYLREVRECQAKARGLFKFNASSNTAIMQKSCVISVQKMRNVPCWPEPASVSSVRRTIGGTYKTKVSDTQGDNHDRCESCRFVKLVKTPAWTSVAQTVSAKLSKEDIFFILQVKFDMSGMGRSDSGASIQQLLMEREFIPIAAPPRRGHTMKLLIVIPLSLSGSWTHAVLEGGARMSGGGDARVPPITVLGLLLPLNSFECATLEHLNVAPSQLHPNSWVVGTAFKDRFFKVLATDVVAHRLPLMVPLPVLLVVRPYQVGPAGGIVSPFVVKPPIGERGQPATRVDPNDDEVVEVTPNMSSFVLAKRKRDECTELSGSAFSSVGYAGYFYYSCSSNFSLCSYSRGFYFPFYCGYCSDPFGLSYYDSAFHHFTPLLSASVTVVSASTISPSSSSALSIFTLAVLA</sequence>
<evidence type="ECO:0000256" key="3">
    <source>
        <dbReference type="ARBA" id="ARBA00022473"/>
    </source>
</evidence>
<evidence type="ECO:0000256" key="1">
    <source>
        <dbReference type="ARBA" id="ARBA00004123"/>
    </source>
</evidence>
<comment type="subcellular location">
    <subcellularLocation>
        <location evidence="1">Nucleus</location>
    </subcellularLocation>
</comment>
<proteinExistence type="inferred from homology"/>
<keyword evidence="6" id="KW-0804">Transcription</keyword>